<dbReference type="RefSeq" id="WP_187818289.1">
    <property type="nucleotide sequence ID" value="NZ_JACTVJ010000021.1"/>
</dbReference>
<dbReference type="Proteomes" id="UP000642284">
    <property type="component" value="Unassembled WGS sequence"/>
</dbReference>
<evidence type="ECO:0000313" key="1">
    <source>
        <dbReference type="EMBL" id="MBC9717849.1"/>
    </source>
</evidence>
<name>A0ABR7SST5_9ACTN</name>
<sequence length="45" mass="4716">MGLGEVSAVYCRRPTPHSAGYGYLPAQQRDFGLSGVLTNLCAAST</sequence>
<comment type="caution">
    <text evidence="1">The sequence shown here is derived from an EMBL/GenBank/DDBJ whole genome shotgun (WGS) entry which is preliminary data.</text>
</comment>
<accession>A0ABR7SST5</accession>
<protein>
    <submittedName>
        <fullName evidence="1">Uncharacterized protein</fullName>
    </submittedName>
</protein>
<keyword evidence="2" id="KW-1185">Reference proteome</keyword>
<evidence type="ECO:0000313" key="2">
    <source>
        <dbReference type="Proteomes" id="UP000642284"/>
    </source>
</evidence>
<organism evidence="1 2">
    <name type="scientific">Streptomyces polyasparticus</name>
    <dbReference type="NCBI Taxonomy" id="2767826"/>
    <lineage>
        <taxon>Bacteria</taxon>
        <taxon>Bacillati</taxon>
        <taxon>Actinomycetota</taxon>
        <taxon>Actinomycetes</taxon>
        <taxon>Kitasatosporales</taxon>
        <taxon>Streptomycetaceae</taxon>
        <taxon>Streptomyces</taxon>
    </lineage>
</organism>
<reference evidence="1 2" key="1">
    <citation type="submission" date="2020-08" db="EMBL/GenBank/DDBJ databases">
        <title>Genemic of Streptomyces polyaspartic.</title>
        <authorList>
            <person name="Liu W."/>
        </authorList>
    </citation>
    <scope>NUCLEOTIDE SEQUENCE [LARGE SCALE GENOMIC DNA]</scope>
    <source>
        <strain evidence="1 2">TRM66268-LWL</strain>
    </source>
</reference>
<dbReference type="EMBL" id="JACTVJ010000021">
    <property type="protein sequence ID" value="MBC9717849.1"/>
    <property type="molecule type" value="Genomic_DNA"/>
</dbReference>
<gene>
    <name evidence="1" type="ORF">H9Y04_35490</name>
</gene>
<proteinExistence type="predicted"/>